<dbReference type="Pfam" id="PF00226">
    <property type="entry name" value="DnaJ"/>
    <property type="match status" value="1"/>
</dbReference>
<dbReference type="EMBL" id="JAVRIA010000002">
    <property type="protein sequence ID" value="MDT0557822.1"/>
    <property type="molecule type" value="Genomic_DNA"/>
</dbReference>
<feature type="domain" description="J" evidence="4">
    <location>
        <begin position="204"/>
        <end position="266"/>
    </location>
</feature>
<evidence type="ECO:0000256" key="1">
    <source>
        <dbReference type="ARBA" id="ARBA00023186"/>
    </source>
</evidence>
<keyword evidence="3" id="KW-0472">Membrane</keyword>
<accession>A0ABU2YJ42</accession>
<dbReference type="InterPro" id="IPR036869">
    <property type="entry name" value="J_dom_sf"/>
</dbReference>
<organism evidence="5 6">
    <name type="scientific">Microcosmobacter mediterraneus</name>
    <dbReference type="NCBI Taxonomy" id="3075607"/>
    <lineage>
        <taxon>Bacteria</taxon>
        <taxon>Pseudomonadati</taxon>
        <taxon>Bacteroidota</taxon>
        <taxon>Flavobacteriia</taxon>
        <taxon>Flavobacteriales</taxon>
        <taxon>Flavobacteriaceae</taxon>
        <taxon>Microcosmobacter</taxon>
    </lineage>
</organism>
<dbReference type="InterPro" id="IPR051948">
    <property type="entry name" value="Hsp70_co-chaperone_J-domain"/>
</dbReference>
<feature type="compositionally biased region" description="Basic residues" evidence="2">
    <location>
        <begin position="50"/>
        <end position="59"/>
    </location>
</feature>
<evidence type="ECO:0000313" key="6">
    <source>
        <dbReference type="Proteomes" id="UP001259492"/>
    </source>
</evidence>
<evidence type="ECO:0000256" key="2">
    <source>
        <dbReference type="SAM" id="MobiDB-lite"/>
    </source>
</evidence>
<sequence length="267" mass="30561">MSISKWIGASIGWSFGGPIGAIVGLAIGSVVDAMTSGKNSPLLGQGQQQRSRRRTRRPQQRQTYRSRAQQQRAQTQSGDFEVSLLILASIVIKADGKQDQRELDFVRNQFTKMYGKERANNAFRLFKNITKQNISTRQVCLQIKEMMDHSSRLQLMHFLFGIAKSDDHVAESEIKQIYTISGYLGISNKDFESIKAMFYNSKENAYKILEIPKTATDDDVKRAYRKMAKKYHPDKVAHLGKEHQEGAEEKFREVQKAYETIQKERGF</sequence>
<dbReference type="PANTHER" id="PTHR44360:SF1">
    <property type="entry name" value="DNAJ HOMOLOG SUBFAMILY B MEMBER 9"/>
    <property type="match status" value="1"/>
</dbReference>
<keyword evidence="6" id="KW-1185">Reference proteome</keyword>
<dbReference type="PANTHER" id="PTHR44360">
    <property type="entry name" value="DNAJ HOMOLOG SUBFAMILY B MEMBER 9"/>
    <property type="match status" value="1"/>
</dbReference>
<feature type="compositionally biased region" description="Low complexity" evidence="2">
    <location>
        <begin position="60"/>
        <end position="75"/>
    </location>
</feature>
<dbReference type="SUPFAM" id="SSF46565">
    <property type="entry name" value="Chaperone J-domain"/>
    <property type="match status" value="1"/>
</dbReference>
<evidence type="ECO:0000259" key="4">
    <source>
        <dbReference type="PROSITE" id="PS50076"/>
    </source>
</evidence>
<dbReference type="Gene3D" id="1.10.287.110">
    <property type="entry name" value="DnaJ domain"/>
    <property type="match status" value="1"/>
</dbReference>
<dbReference type="PROSITE" id="PS50076">
    <property type="entry name" value="DNAJ_2"/>
    <property type="match status" value="1"/>
</dbReference>
<dbReference type="InterPro" id="IPR029024">
    <property type="entry name" value="TerB-like"/>
</dbReference>
<dbReference type="SMART" id="SM00271">
    <property type="entry name" value="DnaJ"/>
    <property type="match status" value="1"/>
</dbReference>
<feature type="transmembrane region" description="Helical" evidence="3">
    <location>
        <begin position="6"/>
        <end position="31"/>
    </location>
</feature>
<keyword evidence="1" id="KW-0143">Chaperone</keyword>
<dbReference type="Gene3D" id="1.10.3680.10">
    <property type="entry name" value="TerB-like"/>
    <property type="match status" value="1"/>
</dbReference>
<dbReference type="CDD" id="cd07316">
    <property type="entry name" value="terB_like_DjlA"/>
    <property type="match status" value="1"/>
</dbReference>
<name>A0ABU2YJ42_9FLAO</name>
<evidence type="ECO:0000256" key="3">
    <source>
        <dbReference type="SAM" id="Phobius"/>
    </source>
</evidence>
<dbReference type="Pfam" id="PF05099">
    <property type="entry name" value="TerB"/>
    <property type="match status" value="1"/>
</dbReference>
<proteinExistence type="predicted"/>
<dbReference type="CDD" id="cd06257">
    <property type="entry name" value="DnaJ"/>
    <property type="match status" value="1"/>
</dbReference>
<dbReference type="InterPro" id="IPR001623">
    <property type="entry name" value="DnaJ_domain"/>
</dbReference>
<gene>
    <name evidence="5" type="ORF">RM697_04145</name>
</gene>
<keyword evidence="3" id="KW-1133">Transmembrane helix</keyword>
<reference evidence="5 6" key="1">
    <citation type="submission" date="2023-09" db="EMBL/GenBank/DDBJ databases">
        <authorList>
            <person name="Rey-Velasco X."/>
        </authorList>
    </citation>
    <scope>NUCLEOTIDE SEQUENCE [LARGE SCALE GENOMIC DNA]</scope>
    <source>
        <strain evidence="5 6">W332</strain>
    </source>
</reference>
<feature type="region of interest" description="Disordered" evidence="2">
    <location>
        <begin position="38"/>
        <end position="75"/>
    </location>
</feature>
<comment type="caution">
    <text evidence="5">The sequence shown here is derived from an EMBL/GenBank/DDBJ whole genome shotgun (WGS) entry which is preliminary data.</text>
</comment>
<dbReference type="InterPro" id="IPR007791">
    <property type="entry name" value="DjlA_N"/>
</dbReference>
<dbReference type="RefSeq" id="WP_311426597.1">
    <property type="nucleotide sequence ID" value="NZ_JAVRIA010000002.1"/>
</dbReference>
<keyword evidence="3" id="KW-0812">Transmembrane</keyword>
<dbReference type="Proteomes" id="UP001259492">
    <property type="component" value="Unassembled WGS sequence"/>
</dbReference>
<dbReference type="PRINTS" id="PR00625">
    <property type="entry name" value="JDOMAIN"/>
</dbReference>
<evidence type="ECO:0000313" key="5">
    <source>
        <dbReference type="EMBL" id="MDT0557822.1"/>
    </source>
</evidence>
<protein>
    <submittedName>
        <fullName evidence="5">TerB family tellurite resistance protein</fullName>
    </submittedName>
</protein>